<organism evidence="1 2">
    <name type="scientific">Balneicella halophila</name>
    <dbReference type="NCBI Taxonomy" id="1537566"/>
    <lineage>
        <taxon>Bacteria</taxon>
        <taxon>Pseudomonadati</taxon>
        <taxon>Bacteroidota</taxon>
        <taxon>Bacteroidia</taxon>
        <taxon>Bacteroidales</taxon>
        <taxon>Balneicellaceae</taxon>
        <taxon>Balneicella</taxon>
    </lineage>
</organism>
<evidence type="ECO:0000313" key="1">
    <source>
        <dbReference type="EMBL" id="PVX52648.1"/>
    </source>
</evidence>
<gene>
    <name evidence="1" type="ORF">C7377_0978</name>
</gene>
<reference evidence="1 2" key="1">
    <citation type="submission" date="2018-05" db="EMBL/GenBank/DDBJ databases">
        <title>Genomic Encyclopedia of Type Strains, Phase IV (KMG-IV): sequencing the most valuable type-strain genomes for metagenomic binning, comparative biology and taxonomic classification.</title>
        <authorList>
            <person name="Goeker M."/>
        </authorList>
    </citation>
    <scope>NUCLEOTIDE SEQUENCE [LARGE SCALE GENOMIC DNA]</scope>
    <source>
        <strain evidence="1 2">DSM 28579</strain>
    </source>
</reference>
<accession>A0A7L4US87</accession>
<sequence length="54" mass="6649">MLRSSFYIALAFAYCRTKAIKMCAICQLSYFFIRLKKCIFVKLKKHYRNRRIYE</sequence>
<dbReference type="Proteomes" id="UP000251835">
    <property type="component" value="Unassembled WGS sequence"/>
</dbReference>
<comment type="caution">
    <text evidence="1">The sequence shown here is derived from an EMBL/GenBank/DDBJ whole genome shotgun (WGS) entry which is preliminary data.</text>
</comment>
<evidence type="ECO:0000313" key="2">
    <source>
        <dbReference type="Proteomes" id="UP000251835"/>
    </source>
</evidence>
<dbReference type="EMBL" id="QENZ01000003">
    <property type="protein sequence ID" value="PVX52648.1"/>
    <property type="molecule type" value="Genomic_DNA"/>
</dbReference>
<dbReference type="AlphaFoldDB" id="A0A7L4US87"/>
<keyword evidence="2" id="KW-1185">Reference proteome</keyword>
<proteinExistence type="predicted"/>
<protein>
    <submittedName>
        <fullName evidence="1">Uncharacterized protein</fullName>
    </submittedName>
</protein>
<name>A0A7L4US87_BALHA</name>